<proteinExistence type="predicted"/>
<gene>
    <name evidence="1" type="ORF">BN4615_P9588</name>
</gene>
<dbReference type="InterPro" id="IPR036291">
    <property type="entry name" value="NAD(P)-bd_dom_sf"/>
</dbReference>
<dbReference type="AlphaFoldDB" id="A0A1M4EMK3"/>
<dbReference type="EMBL" id="LT559118">
    <property type="protein sequence ID" value="SBP00072.1"/>
    <property type="molecule type" value="Genomic_DNA"/>
</dbReference>
<dbReference type="RefSeq" id="WP_225268691.1">
    <property type="nucleotide sequence ID" value="NZ_CP084058.1"/>
</dbReference>
<dbReference type="InterPro" id="IPR002347">
    <property type="entry name" value="SDR_fam"/>
</dbReference>
<dbReference type="Pfam" id="PF00106">
    <property type="entry name" value="adh_short"/>
    <property type="match status" value="1"/>
</dbReference>
<organism evidence="1">
    <name type="scientific">Nonomuraea gerenzanensis</name>
    <dbReference type="NCBI Taxonomy" id="93944"/>
    <lineage>
        <taxon>Bacteria</taxon>
        <taxon>Bacillati</taxon>
        <taxon>Actinomycetota</taxon>
        <taxon>Actinomycetes</taxon>
        <taxon>Streptosporangiales</taxon>
        <taxon>Streptosporangiaceae</taxon>
        <taxon>Nonomuraea</taxon>
    </lineage>
</organism>
<reference evidence="1" key="1">
    <citation type="submission" date="2016-04" db="EMBL/GenBank/DDBJ databases">
        <authorList>
            <person name="Evans L.H."/>
            <person name="Alamgir A."/>
            <person name="Owens N."/>
            <person name="Weber N.D."/>
            <person name="Virtaneva K."/>
            <person name="Barbian K."/>
            <person name="Babar A."/>
            <person name="Rosenke K."/>
        </authorList>
    </citation>
    <scope>NUCLEOTIDE SEQUENCE</scope>
    <source>
        <strain evidence="1">Nono1</strain>
    </source>
</reference>
<sequence length="58" mass="5819">MLREGGRVITVSSGLGTRVGVPGAADYAATKAGVERYTMGAARDLGSGALPPTSWKPG</sequence>
<protein>
    <submittedName>
        <fullName evidence="1">Putative short-chain dehydrogenase/reductase</fullName>
    </submittedName>
</protein>
<dbReference type="SUPFAM" id="SSF51735">
    <property type="entry name" value="NAD(P)-binding Rossmann-fold domains"/>
    <property type="match status" value="1"/>
</dbReference>
<name>A0A1M4EMK3_9ACTN</name>
<dbReference type="Gene3D" id="3.40.50.720">
    <property type="entry name" value="NAD(P)-binding Rossmann-like Domain"/>
    <property type="match status" value="1"/>
</dbReference>
<evidence type="ECO:0000313" key="1">
    <source>
        <dbReference type="EMBL" id="SBP00072.1"/>
    </source>
</evidence>
<accession>A0A1M4EMK3</accession>